<dbReference type="SUPFAM" id="SSF58104">
    <property type="entry name" value="Methyl-accepting chemotaxis protein (MCP) signaling domain"/>
    <property type="match status" value="1"/>
</dbReference>
<dbReference type="GO" id="GO:0016020">
    <property type="term" value="C:membrane"/>
    <property type="evidence" value="ECO:0007669"/>
    <property type="project" value="InterPro"/>
</dbReference>
<reference evidence="2 3" key="1">
    <citation type="submission" date="2019-02" db="EMBL/GenBank/DDBJ databases">
        <authorList>
            <person name="Fomenkov A."/>
            <person name="Dubinina G."/>
            <person name="Grabovich M."/>
            <person name="Vincze T."/>
            <person name="Roberts R.J."/>
        </authorList>
    </citation>
    <scope>NUCLEOTIDE SEQUENCE [LARGE SCALE GENOMIC DNA]</scope>
    <source>
        <strain evidence="2 3">P</strain>
    </source>
</reference>
<dbReference type="RefSeq" id="WP_149567776.1">
    <property type="nucleotide sequence ID" value="NZ_CP035807.1"/>
</dbReference>
<dbReference type="Gene3D" id="1.10.287.950">
    <property type="entry name" value="Methyl-accepting chemotaxis protein"/>
    <property type="match status" value="1"/>
</dbReference>
<dbReference type="KEGG" id="sper:EW093_07385"/>
<dbReference type="Pfam" id="PF00015">
    <property type="entry name" value="MCPsignal"/>
    <property type="match status" value="1"/>
</dbReference>
<name>A0A5C1QC91_9SPIO</name>
<evidence type="ECO:0000313" key="3">
    <source>
        <dbReference type="Proteomes" id="UP000323824"/>
    </source>
</evidence>
<dbReference type="OrthoDB" id="349914at2"/>
<dbReference type="AlphaFoldDB" id="A0A5C1QC91"/>
<sequence length="599" mass="69254">MNKKIVKIDSENVIDQLQKLSQNIIGYKTSYESVNLQIADRLPKIEDKINKNINSVTKLQEMISDSCTIGHESDAFLHFNQNLNKTIKTLDDNKSIELEAFKELKETIEQLNTTIKRIINVDEISEKLKVFAINSIVYAQQNGERGRGYQFISEEFVKLSEDLAKSTKTIKGVGKDLEEQSSSLLKILEDYNQHSIENNKYITDKYKTIQNNLEKDIKELYTSLDSCTSHLNNLKKPINNIMSMLQGQDIIHQQIDHIIKNIEESIEVLTQNSLLLNSPDKDSKEYVDIIALLNFLFITIEKQLKRTKTDLLKMIGRLEDPIKNIEETVNIVIKDRGLLDKNYKSLVSKIFSKPLDTIQKVSKRVETNQIKQNNIVFKLKEIEDLMLKQTQLSKKFAPQMEMIKNLLFLANVEQKRNQLRIDLDSSNSVFNESTFTELEEVIEKTGSSQQDLTKKIVTVVNIFNSQEVNIQKNRVGLNSSGDDLKKTEKVFYQDYEEYHRLTNELSSEIINYRELFAKLRELDNNLYEKINIFSSLKNIIINITEDKDILGDLNNNVFRGTVIQRVLDSLTVDEERVTILEEFPELDIEETTGSSITLF</sequence>
<dbReference type="GO" id="GO:0007165">
    <property type="term" value="P:signal transduction"/>
    <property type="evidence" value="ECO:0007669"/>
    <property type="project" value="InterPro"/>
</dbReference>
<reference evidence="2 3" key="2">
    <citation type="submission" date="2019-09" db="EMBL/GenBank/DDBJ databases">
        <title>Complete Genome Sequence and Methylome Analysis of free living Spirochaetas.</title>
        <authorList>
            <person name="Leshcheva N."/>
            <person name="Mikheeva N."/>
        </authorList>
    </citation>
    <scope>NUCLEOTIDE SEQUENCE [LARGE SCALE GENOMIC DNA]</scope>
    <source>
        <strain evidence="2 3">P</strain>
    </source>
</reference>
<evidence type="ECO:0000259" key="1">
    <source>
        <dbReference type="Pfam" id="PF00015"/>
    </source>
</evidence>
<dbReference type="EMBL" id="CP035807">
    <property type="protein sequence ID" value="QEN04529.1"/>
    <property type="molecule type" value="Genomic_DNA"/>
</dbReference>
<protein>
    <recommendedName>
        <fullName evidence="1">Methyl-accepting transducer domain-containing protein</fullName>
    </recommendedName>
</protein>
<organism evidence="2 3">
    <name type="scientific">Thiospirochaeta perfilievii</name>
    <dbReference type="NCBI Taxonomy" id="252967"/>
    <lineage>
        <taxon>Bacteria</taxon>
        <taxon>Pseudomonadati</taxon>
        <taxon>Spirochaetota</taxon>
        <taxon>Spirochaetia</taxon>
        <taxon>Spirochaetales</taxon>
        <taxon>Spirochaetaceae</taxon>
        <taxon>Thiospirochaeta</taxon>
    </lineage>
</organism>
<keyword evidence="3" id="KW-1185">Reference proteome</keyword>
<dbReference type="Proteomes" id="UP000323824">
    <property type="component" value="Chromosome"/>
</dbReference>
<accession>A0A5C1QC91</accession>
<feature type="domain" description="Methyl-accepting transducer" evidence="1">
    <location>
        <begin position="104"/>
        <end position="241"/>
    </location>
</feature>
<gene>
    <name evidence="2" type="ORF">EW093_07385</name>
</gene>
<proteinExistence type="predicted"/>
<evidence type="ECO:0000313" key="2">
    <source>
        <dbReference type="EMBL" id="QEN04529.1"/>
    </source>
</evidence>
<dbReference type="InterPro" id="IPR004089">
    <property type="entry name" value="MCPsignal_dom"/>
</dbReference>